<evidence type="ECO:0000256" key="1">
    <source>
        <dbReference type="SAM" id="SignalP"/>
    </source>
</evidence>
<feature type="chain" id="PRO_5045398381" evidence="1">
    <location>
        <begin position="26"/>
        <end position="543"/>
    </location>
</feature>
<dbReference type="InterPro" id="IPR025366">
    <property type="entry name" value="DUF4270"/>
</dbReference>
<gene>
    <name evidence="2" type="ORF">GCM10009431_05630</name>
</gene>
<keyword evidence="1" id="KW-0732">Signal</keyword>
<dbReference type="PROSITE" id="PS51257">
    <property type="entry name" value="PROKAR_LIPOPROTEIN"/>
    <property type="match status" value="1"/>
</dbReference>
<proteinExistence type="predicted"/>
<protein>
    <submittedName>
        <fullName evidence="2">DUF4270 domain-containing protein</fullName>
    </submittedName>
</protein>
<keyword evidence="3" id="KW-1185">Reference proteome</keyword>
<organism evidence="2 3">
    <name type="scientific">Gaetbulibacter jejuensis</name>
    <dbReference type="NCBI Taxonomy" id="584607"/>
    <lineage>
        <taxon>Bacteria</taxon>
        <taxon>Pseudomonadati</taxon>
        <taxon>Bacteroidota</taxon>
        <taxon>Flavobacteriia</taxon>
        <taxon>Flavobacteriales</taxon>
        <taxon>Flavobacteriaceae</taxon>
        <taxon>Gaetbulibacter</taxon>
    </lineage>
</organism>
<name>A0ABP3ULR3_9FLAO</name>
<comment type="caution">
    <text evidence="2">The sequence shown here is derived from an EMBL/GenBank/DDBJ whole genome shotgun (WGS) entry which is preliminary data.</text>
</comment>
<dbReference type="EMBL" id="BAAAGF010000001">
    <property type="protein sequence ID" value="GAA0738077.1"/>
    <property type="molecule type" value="Genomic_DNA"/>
</dbReference>
<dbReference type="Proteomes" id="UP001500736">
    <property type="component" value="Unassembled WGS sequence"/>
</dbReference>
<sequence>MKKIKFALKYIAILTVLISSFIACDKDFASIDSDIINGDNATHFNSSQIQYDVIAYNKKLPPVQTNNLPVNLFGIYNDPVYGKTTANFVTQLNISTLDPDFGDNIELDSVILSIPYFSTAIESDGEGGTIYELDSIFGDGFMKFSIHESNYYLRDFDPNSEFDISQRYYSNYSTSSSDFIPESLLEGDLIYYTNSMNHPPDGLFKPSASQIVLKEENEDGEMEISDRLAPALRLKLDNAFWQEKILDKEGEPELTNQNNFSDYFRGLYFKVEEVNPGSGTLSLLNLTASTANVTLYYTKDPLTEGADRISSTFTINFTGNRVNLLNNDYNIPLADGNQVNGDEKLYLKGGEGSMAIINLFNGDENGDSPELEEFKSNNWLINEANLVFYVDQDMMIGDNETEPDRVYLYDLKNQTPLIDYYYDLTNTTYPLLSKANHLGALQREDTGSDDLGKGIKYKIRITEHINNILLNDSTNVKLGLTVSSNVDFENNTVQYSFQTDDEDFNRIPGSSIICPEGTVLFGNNTTNEEKKVYLEIFYTEPNN</sequence>
<accession>A0ABP3ULR3</accession>
<reference evidence="3" key="1">
    <citation type="journal article" date="2019" name="Int. J. Syst. Evol. Microbiol.">
        <title>The Global Catalogue of Microorganisms (GCM) 10K type strain sequencing project: providing services to taxonomists for standard genome sequencing and annotation.</title>
        <authorList>
            <consortium name="The Broad Institute Genomics Platform"/>
            <consortium name="The Broad Institute Genome Sequencing Center for Infectious Disease"/>
            <person name="Wu L."/>
            <person name="Ma J."/>
        </authorList>
    </citation>
    <scope>NUCLEOTIDE SEQUENCE [LARGE SCALE GENOMIC DNA]</scope>
    <source>
        <strain evidence="3">JCM 15976</strain>
    </source>
</reference>
<feature type="signal peptide" evidence="1">
    <location>
        <begin position="1"/>
        <end position="25"/>
    </location>
</feature>
<dbReference type="Pfam" id="PF14092">
    <property type="entry name" value="DUF4270"/>
    <property type="match status" value="1"/>
</dbReference>
<evidence type="ECO:0000313" key="3">
    <source>
        <dbReference type="Proteomes" id="UP001500736"/>
    </source>
</evidence>
<evidence type="ECO:0000313" key="2">
    <source>
        <dbReference type="EMBL" id="GAA0738077.1"/>
    </source>
</evidence>
<dbReference type="RefSeq" id="WP_343795610.1">
    <property type="nucleotide sequence ID" value="NZ_BAAAGF010000001.1"/>
</dbReference>